<protein>
    <submittedName>
        <fullName evidence="3">Uncharacterized protein</fullName>
    </submittedName>
</protein>
<reference evidence="3 4" key="1">
    <citation type="journal article" date="2016" name="Mol. Biol. Evol.">
        <title>Comparative Genomics of Early-Diverging Mushroom-Forming Fungi Provides Insights into the Origins of Lignocellulose Decay Capabilities.</title>
        <authorList>
            <person name="Nagy L.G."/>
            <person name="Riley R."/>
            <person name="Tritt A."/>
            <person name="Adam C."/>
            <person name="Daum C."/>
            <person name="Floudas D."/>
            <person name="Sun H."/>
            <person name="Yadav J.S."/>
            <person name="Pangilinan J."/>
            <person name="Larsson K.H."/>
            <person name="Matsuura K."/>
            <person name="Barry K."/>
            <person name="Labutti K."/>
            <person name="Kuo R."/>
            <person name="Ohm R.A."/>
            <person name="Bhattacharya S.S."/>
            <person name="Shirouzu T."/>
            <person name="Yoshinaga Y."/>
            <person name="Martin F.M."/>
            <person name="Grigoriev I.V."/>
            <person name="Hibbett D.S."/>
        </authorList>
    </citation>
    <scope>NUCLEOTIDE SEQUENCE [LARGE SCALE GENOMIC DNA]</scope>
    <source>
        <strain evidence="3 4">HHB12029</strain>
    </source>
</reference>
<accession>A0A165FZW1</accession>
<feature type="region of interest" description="Disordered" evidence="2">
    <location>
        <begin position="195"/>
        <end position="221"/>
    </location>
</feature>
<feature type="compositionally biased region" description="Acidic residues" evidence="2">
    <location>
        <begin position="204"/>
        <end position="213"/>
    </location>
</feature>
<proteinExistence type="predicted"/>
<sequence length="665" mass="74737">MSTSSAPAMTMAPRAPPTGPRALLDGKHGREHLRLPAPSSTVPSSGANAGQGTSPRSSAPLPRRPADRPTPRGLSSLPDGFSSGGTTPRPTVLSQQKRSGSPLPHPKPPKRREHRTEYYAYTTGETDVALRIDNDNLRAKTDEQEQVIKAMKERIAVLAAERHAVCKYGRKRTEDMPRDEPQLWNRIRDKCWKKEFNENPTPDDPGDLSEDDGTWATSTDSNVRDAYDSGIAGTWDLASSLVEADIANALDPQVAFEDLLHEVGYDSVAQDAANAAKLSTHDAIDAHIESLRSVVGATHSRGLDRVLLMHFVEDGAALPVPLGKEGHPFYKGWAWERFRTHRLVKEKCADPRDYVSPNHPLFKKLAIEASELEFMHRSATQRDVVSIALQVPALKASLFSTVPEPDVLEMCKTNATLLPAAVRRQYFEDVAGDAVYTEFCVHDLTLYILLHCAGPADAKRDDRRRWYQLLDRFVLEWLSIPGRGAEKADPLQDYEDCYFKNGPEPFPSDLLAKDFFGNDESEVMTALWRHLLRCGLLTEHMRNTAAGAGLLFLYMWRSREALDVLTRHRTDFKARCPDGNQKLERLYTSVRGLWFPIPALLPRLRIPLSQDERARWVSKYKPLSLFLHRQFDAENEKRELLGLATIEYPKNNSCYLWVPLPPADQ</sequence>
<dbReference type="EMBL" id="KV426064">
    <property type="protein sequence ID" value="KZV89778.1"/>
    <property type="molecule type" value="Genomic_DNA"/>
</dbReference>
<feature type="compositionally biased region" description="Polar residues" evidence="2">
    <location>
        <begin position="84"/>
        <end position="99"/>
    </location>
</feature>
<name>A0A165FZW1_EXIGL</name>
<feature type="compositionally biased region" description="Low complexity" evidence="2">
    <location>
        <begin position="1"/>
        <end position="13"/>
    </location>
</feature>
<keyword evidence="1" id="KW-0175">Coiled coil</keyword>
<feature type="region of interest" description="Disordered" evidence="2">
    <location>
        <begin position="1"/>
        <end position="114"/>
    </location>
</feature>
<feature type="coiled-coil region" evidence="1">
    <location>
        <begin position="134"/>
        <end position="161"/>
    </location>
</feature>
<evidence type="ECO:0000313" key="4">
    <source>
        <dbReference type="Proteomes" id="UP000077266"/>
    </source>
</evidence>
<dbReference type="InParanoid" id="A0A165FZW1"/>
<organism evidence="3 4">
    <name type="scientific">Exidia glandulosa HHB12029</name>
    <dbReference type="NCBI Taxonomy" id="1314781"/>
    <lineage>
        <taxon>Eukaryota</taxon>
        <taxon>Fungi</taxon>
        <taxon>Dikarya</taxon>
        <taxon>Basidiomycota</taxon>
        <taxon>Agaricomycotina</taxon>
        <taxon>Agaricomycetes</taxon>
        <taxon>Auriculariales</taxon>
        <taxon>Exidiaceae</taxon>
        <taxon>Exidia</taxon>
    </lineage>
</organism>
<evidence type="ECO:0000313" key="3">
    <source>
        <dbReference type="EMBL" id="KZV89778.1"/>
    </source>
</evidence>
<dbReference type="AlphaFoldDB" id="A0A165FZW1"/>
<evidence type="ECO:0000256" key="2">
    <source>
        <dbReference type="SAM" id="MobiDB-lite"/>
    </source>
</evidence>
<dbReference type="Proteomes" id="UP000077266">
    <property type="component" value="Unassembled WGS sequence"/>
</dbReference>
<evidence type="ECO:0000256" key="1">
    <source>
        <dbReference type="SAM" id="Coils"/>
    </source>
</evidence>
<feature type="compositionally biased region" description="Basic and acidic residues" evidence="2">
    <location>
        <begin position="24"/>
        <end position="34"/>
    </location>
</feature>
<keyword evidence="4" id="KW-1185">Reference proteome</keyword>
<feature type="compositionally biased region" description="Polar residues" evidence="2">
    <location>
        <begin position="38"/>
        <end position="52"/>
    </location>
</feature>
<gene>
    <name evidence="3" type="ORF">EXIGLDRAFT_721081</name>
</gene>